<dbReference type="OrthoDB" id="6430345at2759"/>
<dbReference type="PANTHER" id="PTHR12776:SF1">
    <property type="entry name" value="KAZRIN"/>
    <property type="match status" value="1"/>
</dbReference>
<dbReference type="Pfam" id="PF07647">
    <property type="entry name" value="SAM_2"/>
    <property type="match status" value="1"/>
</dbReference>
<name>A0A0L8GGG4_OCTBM</name>
<feature type="domain" description="SAM" evidence="2">
    <location>
        <begin position="30"/>
        <end position="87"/>
    </location>
</feature>
<protein>
    <recommendedName>
        <fullName evidence="2">SAM domain-containing protein</fullName>
    </recommendedName>
</protein>
<dbReference type="STRING" id="37653.A0A0L8GGG4"/>
<organism evidence="3">
    <name type="scientific">Octopus bimaculoides</name>
    <name type="common">California two-spotted octopus</name>
    <dbReference type="NCBI Taxonomy" id="37653"/>
    <lineage>
        <taxon>Eukaryota</taxon>
        <taxon>Metazoa</taxon>
        <taxon>Spiralia</taxon>
        <taxon>Lophotrochozoa</taxon>
        <taxon>Mollusca</taxon>
        <taxon>Cephalopoda</taxon>
        <taxon>Coleoidea</taxon>
        <taxon>Octopodiformes</taxon>
        <taxon>Octopoda</taxon>
        <taxon>Incirrata</taxon>
        <taxon>Octopodidae</taxon>
        <taxon>Octopus</taxon>
    </lineage>
</organism>
<sequence>MLNNLTKKDLEKYFAIHRKFHHASILHGIELLRSLDFDKEEYADKLKETGVHGALIVMEPSFTAETLATALGIPPSKSYVRRHLVSELEALIKPAREELEITGLKRKSGGGSLGRTFTRSFRSTTSIDDLTPKPRMSIRGSLGKAFSRKSKHFESKDNNSIDTPVSIKQKIMDPVATQQNQSSPLDFSSTAV</sequence>
<dbReference type="AlphaFoldDB" id="A0A0L8GGG4"/>
<evidence type="ECO:0000256" key="1">
    <source>
        <dbReference type="SAM" id="MobiDB-lite"/>
    </source>
</evidence>
<reference evidence="3" key="1">
    <citation type="submission" date="2015-07" db="EMBL/GenBank/DDBJ databases">
        <title>MeaNS - Measles Nucleotide Surveillance Program.</title>
        <authorList>
            <person name="Tran T."/>
            <person name="Druce J."/>
        </authorList>
    </citation>
    <scope>NUCLEOTIDE SEQUENCE</scope>
    <source>
        <strain evidence="3">UCB-OBI-ISO-001</strain>
        <tissue evidence="3">Gonad</tissue>
    </source>
</reference>
<evidence type="ECO:0000313" key="3">
    <source>
        <dbReference type="EMBL" id="KOF76038.1"/>
    </source>
</evidence>
<dbReference type="EMBL" id="KQ421896">
    <property type="protein sequence ID" value="KOF76038.1"/>
    <property type="molecule type" value="Genomic_DNA"/>
</dbReference>
<feature type="compositionally biased region" description="Polar residues" evidence="1">
    <location>
        <begin position="176"/>
        <end position="192"/>
    </location>
</feature>
<accession>A0A0L8GGG4</accession>
<dbReference type="Gene3D" id="1.10.150.50">
    <property type="entry name" value="Transcription Factor, Ets-1"/>
    <property type="match status" value="1"/>
</dbReference>
<gene>
    <name evidence="3" type="ORF">OCBIM_22033877mg</name>
</gene>
<dbReference type="PANTHER" id="PTHR12776">
    <property type="entry name" value="KAZRIN-RELATED"/>
    <property type="match status" value="1"/>
</dbReference>
<proteinExistence type="predicted"/>
<dbReference type="InterPro" id="IPR013761">
    <property type="entry name" value="SAM/pointed_sf"/>
</dbReference>
<dbReference type="InterPro" id="IPR037614">
    <property type="entry name" value="Kazrin"/>
</dbReference>
<dbReference type="InterPro" id="IPR001660">
    <property type="entry name" value="SAM"/>
</dbReference>
<evidence type="ECO:0000259" key="2">
    <source>
        <dbReference type="Pfam" id="PF07647"/>
    </source>
</evidence>
<feature type="region of interest" description="Disordered" evidence="1">
    <location>
        <begin position="168"/>
        <end position="192"/>
    </location>
</feature>